<feature type="region of interest" description="Disordered" evidence="1">
    <location>
        <begin position="1"/>
        <end position="38"/>
    </location>
</feature>
<accession>A0A2U3JVD5</accession>
<evidence type="ECO:0000313" key="3">
    <source>
        <dbReference type="Proteomes" id="UP000238701"/>
    </source>
</evidence>
<dbReference type="AlphaFoldDB" id="A0A2U3JVD5"/>
<protein>
    <submittedName>
        <fullName evidence="2">Uncharacterized protein</fullName>
    </submittedName>
</protein>
<evidence type="ECO:0000313" key="2">
    <source>
        <dbReference type="EMBL" id="SPF31362.1"/>
    </source>
</evidence>
<organism evidence="2 3">
    <name type="scientific">Candidatus Sulfotelmatobacter kueseliae</name>
    <dbReference type="NCBI Taxonomy" id="2042962"/>
    <lineage>
        <taxon>Bacteria</taxon>
        <taxon>Pseudomonadati</taxon>
        <taxon>Acidobacteriota</taxon>
        <taxon>Terriglobia</taxon>
        <taxon>Terriglobales</taxon>
        <taxon>Candidatus Korobacteraceae</taxon>
        <taxon>Candidatus Sulfotelmatobacter</taxon>
    </lineage>
</organism>
<dbReference type="Proteomes" id="UP000238701">
    <property type="component" value="Unassembled WGS sequence"/>
</dbReference>
<feature type="compositionally biased region" description="Basic residues" evidence="1">
    <location>
        <begin position="1"/>
        <end position="11"/>
    </location>
</feature>
<sequence length="71" mass="7818">MLAAGKRHKYSPRNMKELQAAQTASEQGHGAGAKEADPGQYCPNCSAKLRESRCQLKCPQCGFYLSCSDFY</sequence>
<name>A0A2U3JVD5_9BACT</name>
<proteinExistence type="predicted"/>
<reference evidence="3" key="1">
    <citation type="submission" date="2018-02" db="EMBL/GenBank/DDBJ databases">
        <authorList>
            <person name="Hausmann B."/>
        </authorList>
    </citation>
    <scope>NUCLEOTIDE SEQUENCE [LARGE SCALE GENOMIC DNA]</scope>
    <source>
        <strain evidence="3">Peat soil MAG SbA1</strain>
    </source>
</reference>
<evidence type="ECO:0000256" key="1">
    <source>
        <dbReference type="SAM" id="MobiDB-lite"/>
    </source>
</evidence>
<gene>
    <name evidence="2" type="ORF">SBA1_10049</name>
</gene>
<dbReference type="EMBL" id="OMOD01000001">
    <property type="protein sequence ID" value="SPF31362.1"/>
    <property type="molecule type" value="Genomic_DNA"/>
</dbReference>